<feature type="compositionally biased region" description="Polar residues" evidence="1">
    <location>
        <begin position="26"/>
        <end position="38"/>
    </location>
</feature>
<organism evidence="3 4">
    <name type="scientific">Dufourea novaeangliae</name>
    <name type="common">Sweat bee</name>
    <dbReference type="NCBI Taxonomy" id="178035"/>
    <lineage>
        <taxon>Eukaryota</taxon>
        <taxon>Metazoa</taxon>
        <taxon>Ecdysozoa</taxon>
        <taxon>Arthropoda</taxon>
        <taxon>Hexapoda</taxon>
        <taxon>Insecta</taxon>
        <taxon>Pterygota</taxon>
        <taxon>Neoptera</taxon>
        <taxon>Endopterygota</taxon>
        <taxon>Hymenoptera</taxon>
        <taxon>Apocrita</taxon>
        <taxon>Aculeata</taxon>
        <taxon>Apoidea</taxon>
        <taxon>Anthophila</taxon>
        <taxon>Halictidae</taxon>
        <taxon>Rophitinae</taxon>
        <taxon>Dufourea</taxon>
    </lineage>
</organism>
<keyword evidence="2" id="KW-1133">Transmembrane helix</keyword>
<keyword evidence="2" id="KW-0812">Transmembrane</keyword>
<dbReference type="PANTHER" id="PTHR38564:SF2">
    <property type="entry name" value="WU:FC46H12 PRECURSOR"/>
    <property type="match status" value="1"/>
</dbReference>
<feature type="region of interest" description="Disordered" evidence="1">
    <location>
        <begin position="1"/>
        <end position="41"/>
    </location>
</feature>
<keyword evidence="2" id="KW-0472">Membrane</keyword>
<gene>
    <name evidence="3" type="ORF">WN55_05308</name>
</gene>
<reference evidence="3 4" key="1">
    <citation type="submission" date="2015-07" db="EMBL/GenBank/DDBJ databases">
        <title>The genome of Dufourea novaeangliae.</title>
        <authorList>
            <person name="Pan H."/>
            <person name="Kapheim K."/>
        </authorList>
    </citation>
    <scope>NUCLEOTIDE SEQUENCE [LARGE SCALE GENOMIC DNA]</scope>
    <source>
        <strain evidence="3">0120121106</strain>
        <tissue evidence="3">Whole body</tissue>
    </source>
</reference>
<evidence type="ECO:0000313" key="4">
    <source>
        <dbReference type="Proteomes" id="UP000076502"/>
    </source>
</evidence>
<accession>A0A154NZI4</accession>
<evidence type="ECO:0000256" key="2">
    <source>
        <dbReference type="SAM" id="Phobius"/>
    </source>
</evidence>
<name>A0A154NZI4_DUFNO</name>
<proteinExistence type="predicted"/>
<dbReference type="PANTHER" id="PTHR38564">
    <property type="entry name" value="SI:CH73-250A16.5-RELATED"/>
    <property type="match status" value="1"/>
</dbReference>
<evidence type="ECO:0000256" key="1">
    <source>
        <dbReference type="SAM" id="MobiDB-lite"/>
    </source>
</evidence>
<evidence type="ECO:0000313" key="3">
    <source>
        <dbReference type="EMBL" id="KZC04494.1"/>
    </source>
</evidence>
<dbReference type="OMA" id="SCIVKWK"/>
<dbReference type="EMBL" id="KQ434781">
    <property type="protein sequence ID" value="KZC04494.1"/>
    <property type="molecule type" value="Genomic_DNA"/>
</dbReference>
<dbReference type="Proteomes" id="UP000076502">
    <property type="component" value="Unassembled WGS sequence"/>
</dbReference>
<keyword evidence="4" id="KW-1185">Reference proteome</keyword>
<dbReference type="OrthoDB" id="5946254at2759"/>
<dbReference type="AlphaFoldDB" id="A0A154NZI4"/>
<feature type="transmembrane region" description="Helical" evidence="2">
    <location>
        <begin position="68"/>
        <end position="91"/>
    </location>
</feature>
<protein>
    <submittedName>
        <fullName evidence="3">Uncharacterized protein</fullName>
    </submittedName>
</protein>
<sequence length="230" mass="26059">MELRSMSRRPPPPYTQVNGPEHVNLQDDSASKHQNGSNKMRLEEVEDRPTIIITSGCSKFSRCRSISYGITGLLVILICVLLTTLLFPYPLHASCIVKWKFGDPCTHTMQKFRSQILTWSFWVNCGPRGSKCLYSLKAPIPDEGNVIRAIHLGSNMKIMETIKITFEEVNKTCVATGESVSNEWFRVFDYSTNYCNLRNLVTGIGFDKSPRFLELTTNAICTQYNMAVCE</sequence>